<dbReference type="RefSeq" id="WP_077176867.1">
    <property type="nucleotide sequence ID" value="NC_017301.2"/>
</dbReference>
<gene>
    <name evidence="2" type="ORF">CPC231_06005</name>
</gene>
<protein>
    <recommendedName>
        <fullName evidence="1">Excalibur calcium-binding domain-containing protein</fullName>
    </recommendedName>
</protein>
<proteinExistence type="predicted"/>
<dbReference type="Proteomes" id="UP000000276">
    <property type="component" value="Chromosome"/>
</dbReference>
<reference evidence="2 3" key="1">
    <citation type="journal article" date="2011" name="J. Bacteriol.">
        <title>Complete genome sequence of Corynebacterium pseudotuberculosis I19, a strain isolated from a cow in Israel with bovine mastitis.</title>
        <authorList>
            <consortium name="Consortium: Rede Paraense de Genomica e Proteomica (RPGP)"/>
            <person name="Silva A."/>
            <person name="Schneider M.P."/>
            <person name="Cerdeira L."/>
            <person name="Barbosa M.S."/>
            <person name="Ramos R.T."/>
            <person name="Carneiro A.R."/>
            <person name="Santos R."/>
            <person name="Lima M."/>
            <person name="D'Afonseca V."/>
            <person name="Almeida S.S."/>
            <person name="Santos A.R."/>
            <person name="Soares S.C."/>
            <person name="Pinto A.C."/>
            <person name="Ali A."/>
            <person name="Dorella F.A."/>
            <person name="Rocha F."/>
            <person name="de Abreu V.A."/>
            <person name="Trost E."/>
            <person name="Tauch A."/>
            <person name="Shpigel N."/>
            <person name="Miyoshi A."/>
            <person name="Azevedo V."/>
        </authorList>
    </citation>
    <scope>NUCLEOTIDE SEQUENCE [LARGE SCALE GENOMIC DNA]</scope>
    <source>
        <strain evidence="2 3">C231</strain>
    </source>
</reference>
<dbReference type="AlphaFoldDB" id="A0A6D2LWW0"/>
<feature type="domain" description="Excalibur calcium-binding" evidence="1">
    <location>
        <begin position="20"/>
        <end position="56"/>
    </location>
</feature>
<reference evidence="2 3" key="2">
    <citation type="journal article" date="2011" name="PLoS ONE">
        <title>Evidence for reductive genome evolution and lateral acquisition of virulence functions in two Corynebacterium pseudotuberculosis strains.</title>
        <authorList>
            <person name="Ruiz J.C."/>
            <person name="D'Afonseca V."/>
            <person name="Silva A."/>
            <person name="Ali A."/>
            <person name="Pinto A.C."/>
            <person name="Santos A.R."/>
            <person name="Rocha A.A."/>
            <person name="Lopes D.O."/>
            <person name="Dorella F.A."/>
            <person name="Pacheco L.G."/>
            <person name="Costa M.P."/>
            <person name="Turk M.Z."/>
            <person name="Seyffert N."/>
            <person name="Moraes P.M."/>
            <person name="Soares S.C."/>
            <person name="Almeida S.S."/>
            <person name="Castro T.L."/>
            <person name="Abreu V.A."/>
            <person name="Trost E."/>
            <person name="Baumbach J."/>
            <person name="Tauch A."/>
            <person name="Schneider M.P."/>
            <person name="McCulloch J."/>
            <person name="Cerdeira L.T."/>
            <person name="Ramos R.T."/>
            <person name="Zerlotini A."/>
            <person name="Dominitini A."/>
            <person name="Resende D.M."/>
            <person name="Coser E.M."/>
            <person name="Oliveira L.M."/>
            <person name="Pedrosa A.L."/>
            <person name="Vieira C.U."/>
            <person name="Guimaraes C.T."/>
            <person name="Bartholomeu D.C."/>
            <person name="Oliveira D.M."/>
            <person name="Santos F.R."/>
            <person name="Rabelo E.M."/>
            <person name="Lobo F.P."/>
            <person name="Franco G.R."/>
            <person name="Costa A.F."/>
            <person name="Castro I.M."/>
            <person name="Dias S.R."/>
            <person name="Ferro J.A."/>
            <person name="Ortega J.M."/>
            <person name="Paiva L.V."/>
            <person name="Goulart L.R."/>
            <person name="Almeida J.F."/>
            <person name="Ferro M.I."/>
            <person name="Carneiro N.P."/>
            <person name="Falcao P.R."/>
            <person name="Grynberg P."/>
            <person name="Teixeira S.M."/>
            <person name="Brommonschenkel S."/>
            <person name="Oliveira S.C."/>
            <person name="Meyer R."/>
            <person name="Moore R.J."/>
            <person name="Miyoshi A."/>
            <person name="Oliveira G.C."/>
            <person name="Azevedo V."/>
        </authorList>
    </citation>
    <scope>NUCLEOTIDE SEQUENCE [LARGE SCALE GENOMIC DNA]</scope>
    <source>
        <strain evidence="2 3">C231</strain>
    </source>
</reference>
<evidence type="ECO:0000313" key="2">
    <source>
        <dbReference type="EMBL" id="QHI00967.1"/>
    </source>
</evidence>
<dbReference type="EMBL" id="CP001829">
    <property type="protein sequence ID" value="QHI00967.1"/>
    <property type="molecule type" value="Genomic_DNA"/>
</dbReference>
<sequence>MYEKSRHSNFPSSAHTQDIYFSSYQEARATGCSRIRRGESTYKSRLDRNKDGIAWGSLPQHFTLHIN</sequence>
<evidence type="ECO:0000259" key="1">
    <source>
        <dbReference type="SMART" id="SM00894"/>
    </source>
</evidence>
<dbReference type="KEGG" id="cpq:CPC231_06005"/>
<dbReference type="OrthoDB" id="4376109at2"/>
<name>A0A6D2LWW0_CORP2</name>
<evidence type="ECO:0000313" key="3">
    <source>
        <dbReference type="Proteomes" id="UP000000276"/>
    </source>
</evidence>
<dbReference type="InterPro" id="IPR008613">
    <property type="entry name" value="Excalibur_Ca-bd_domain"/>
</dbReference>
<dbReference type="SMART" id="SM00894">
    <property type="entry name" value="Excalibur"/>
    <property type="match status" value="1"/>
</dbReference>
<dbReference type="Pfam" id="PF05901">
    <property type="entry name" value="Excalibur"/>
    <property type="match status" value="1"/>
</dbReference>
<dbReference type="GeneID" id="93975201"/>
<accession>A0A6D2LWW0</accession>
<keyword evidence="3" id="KW-1185">Reference proteome</keyword>
<organism evidence="2 3">
    <name type="scientific">Corynebacterium pseudotuberculosis (strain C231)</name>
    <dbReference type="NCBI Taxonomy" id="681645"/>
    <lineage>
        <taxon>Bacteria</taxon>
        <taxon>Bacillati</taxon>
        <taxon>Actinomycetota</taxon>
        <taxon>Actinomycetes</taxon>
        <taxon>Mycobacteriales</taxon>
        <taxon>Corynebacteriaceae</taxon>
        <taxon>Corynebacterium</taxon>
    </lineage>
</organism>